<evidence type="ECO:0000313" key="4">
    <source>
        <dbReference type="Proteomes" id="UP000477680"/>
    </source>
</evidence>
<evidence type="ECO:0000259" key="2">
    <source>
        <dbReference type="Pfam" id="PF19263"/>
    </source>
</evidence>
<name>A0A6C0U5L9_9GAMM</name>
<accession>A0A6C0U5L9</accession>
<feature type="region of interest" description="Disordered" evidence="1">
    <location>
        <begin position="87"/>
        <end position="109"/>
    </location>
</feature>
<dbReference type="KEGG" id="kim:G3T16_18695"/>
<dbReference type="RefSeq" id="WP_163496550.1">
    <property type="nucleotide sequence ID" value="NZ_CP048711.1"/>
</dbReference>
<evidence type="ECO:0000256" key="1">
    <source>
        <dbReference type="SAM" id="MobiDB-lite"/>
    </source>
</evidence>
<organism evidence="3 4">
    <name type="scientific">Kineobactrum salinum</name>
    <dbReference type="NCBI Taxonomy" id="2708301"/>
    <lineage>
        <taxon>Bacteria</taxon>
        <taxon>Pseudomonadati</taxon>
        <taxon>Pseudomonadota</taxon>
        <taxon>Gammaproteobacteria</taxon>
        <taxon>Cellvibrionales</taxon>
        <taxon>Halieaceae</taxon>
        <taxon>Kineobactrum</taxon>
    </lineage>
</organism>
<protein>
    <recommendedName>
        <fullName evidence="2">NrS-1 polymerase-like helicase domain-containing protein</fullName>
    </recommendedName>
</protein>
<feature type="domain" description="NrS-1 polymerase-like helicase" evidence="2">
    <location>
        <begin position="5"/>
        <end position="85"/>
    </location>
</feature>
<gene>
    <name evidence="3" type="ORF">G3T16_18695</name>
</gene>
<dbReference type="Pfam" id="PF19263">
    <property type="entry name" value="DUF5906"/>
    <property type="match status" value="1"/>
</dbReference>
<keyword evidence="4" id="KW-1185">Reference proteome</keyword>
<dbReference type="Proteomes" id="UP000477680">
    <property type="component" value="Chromosome"/>
</dbReference>
<proteinExistence type="predicted"/>
<dbReference type="AlphaFoldDB" id="A0A6C0U5L9"/>
<sequence>MRLENIEDQFNQWVECALFVAFDEFRLEDSAQSKRLFNKIKSTISETMEPIRGMRENLRNVRTYTNYFFFSNDKDVMYLPADDRRFNVSPDKRPSSPPYSKTCSTWSMS</sequence>
<reference evidence="3 4" key="1">
    <citation type="submission" date="2020-02" db="EMBL/GenBank/DDBJ databases">
        <title>Genome sequencing for Kineobactrum sp. M2.</title>
        <authorList>
            <person name="Park S.-J."/>
        </authorList>
    </citation>
    <scope>NUCLEOTIDE SEQUENCE [LARGE SCALE GENOMIC DNA]</scope>
    <source>
        <strain evidence="3 4">M2</strain>
    </source>
</reference>
<evidence type="ECO:0000313" key="3">
    <source>
        <dbReference type="EMBL" id="QIB67123.1"/>
    </source>
</evidence>
<dbReference type="InterPro" id="IPR045455">
    <property type="entry name" value="NrS-1_pol-like_helicase"/>
</dbReference>
<dbReference type="EMBL" id="CP048711">
    <property type="protein sequence ID" value="QIB67123.1"/>
    <property type="molecule type" value="Genomic_DNA"/>
</dbReference>
<feature type="compositionally biased region" description="Polar residues" evidence="1">
    <location>
        <begin position="98"/>
        <end position="109"/>
    </location>
</feature>